<gene>
    <name evidence="1" type="ORF">CYJ10_25100</name>
</gene>
<accession>A0A2N5C6D1</accession>
<sequence length="248" mass="27628">MTPTLPGSWIPVRKDFVDPSATRCHARSALGGRHHGFPEGHGWILRGPDGHEYPFGLECARAALAVPGMLDQVPDYTERDAVKRVDAAFADVPRRKPTAAELELQRRNFATRYVVLRMEKVAGVPRVQPTVRFPALEDLYQQIVAGRPLSHAQVQRVLAIERSAATPPKLKALNLLDVYTAHTKLEWLTASANRQDRIRFLRSLHDWLARHLVLSAAQIEAAGIVMHPHAFRSAWPKEGEPGGPGELF</sequence>
<dbReference type="OrthoDB" id="8960662at2"/>
<dbReference type="STRING" id="82633.GCA_000974605_01060"/>
<evidence type="ECO:0000313" key="2">
    <source>
        <dbReference type="Proteomes" id="UP000234341"/>
    </source>
</evidence>
<dbReference type="AlphaFoldDB" id="A0A2N5C6D1"/>
<comment type="caution">
    <text evidence="1">The sequence shown here is derived from an EMBL/GenBank/DDBJ whole genome shotgun (WGS) entry which is preliminary data.</text>
</comment>
<dbReference type="Proteomes" id="UP000234341">
    <property type="component" value="Unassembled WGS sequence"/>
</dbReference>
<organism evidence="1 2">
    <name type="scientific">Cupriavidus pauculus</name>
    <dbReference type="NCBI Taxonomy" id="82633"/>
    <lineage>
        <taxon>Bacteria</taxon>
        <taxon>Pseudomonadati</taxon>
        <taxon>Pseudomonadota</taxon>
        <taxon>Betaproteobacteria</taxon>
        <taxon>Burkholderiales</taxon>
        <taxon>Burkholderiaceae</taxon>
        <taxon>Cupriavidus</taxon>
    </lineage>
</organism>
<evidence type="ECO:0000313" key="1">
    <source>
        <dbReference type="EMBL" id="PLP97763.1"/>
    </source>
</evidence>
<dbReference type="EMBL" id="PJRP01000015">
    <property type="protein sequence ID" value="PLP97763.1"/>
    <property type="molecule type" value="Genomic_DNA"/>
</dbReference>
<name>A0A2N5C6D1_9BURK</name>
<dbReference type="RefSeq" id="WP_101684160.1">
    <property type="nucleotide sequence ID" value="NZ_PJRP01000015.1"/>
</dbReference>
<reference evidence="1 2" key="1">
    <citation type="submission" date="2017-12" db="EMBL/GenBank/DDBJ databases">
        <title>Genome sequence of the active heterotrophic nitrifier-denitrifier, Cupriavidus pauculus UM1.</title>
        <authorList>
            <person name="Putonti C."/>
            <person name="Castignetti D."/>
        </authorList>
    </citation>
    <scope>NUCLEOTIDE SEQUENCE [LARGE SCALE GENOMIC DNA]</scope>
    <source>
        <strain evidence="1 2">UM1</strain>
    </source>
</reference>
<protein>
    <submittedName>
        <fullName evidence="1">Uncharacterized protein</fullName>
    </submittedName>
</protein>
<proteinExistence type="predicted"/>